<protein>
    <recommendedName>
        <fullName evidence="1">KIB1-4 beta-propeller domain-containing protein</fullName>
    </recommendedName>
</protein>
<reference evidence="2" key="1">
    <citation type="submission" date="2025-08" db="UniProtKB">
        <authorList>
            <consortium name="RefSeq"/>
        </authorList>
    </citation>
    <scope>IDENTIFICATION</scope>
</reference>
<dbReference type="AlphaFoldDB" id="A0A1S3ZBV8"/>
<evidence type="ECO:0000259" key="1">
    <source>
        <dbReference type="Pfam" id="PF03478"/>
    </source>
</evidence>
<dbReference type="PANTHER" id="PTHR33127">
    <property type="entry name" value="TRANSMEMBRANE PROTEIN"/>
    <property type="match status" value="1"/>
</dbReference>
<dbReference type="OrthoDB" id="1263126at2759"/>
<accession>A0A1S3ZBV8</accession>
<feature type="non-terminal residue" evidence="2">
    <location>
        <position position="1"/>
    </location>
</feature>
<evidence type="ECO:0000313" key="2">
    <source>
        <dbReference type="RefSeq" id="XP_016461883.1"/>
    </source>
</evidence>
<name>A0A1S3ZBV8_TOBAC</name>
<dbReference type="InterPro" id="IPR005174">
    <property type="entry name" value="KIB1-4_b-propeller"/>
</dbReference>
<proteinExistence type="predicted"/>
<sequence>ILTSISSRLIAGDYIAFRAVCKRWRYPSLLPPLPPPVYDSLWPYLMRLNAETDIVEFFESVYNAITHKMDIPKLRGSRIRSSKANWLLIMSHDNRGMFFFNTKSNEIIELPDLLEETDNAFSAWTFSCPPDSSSDCFCFVVGFDIFSNQIYIAEEVDNGGILAVFLIHEEGKVEVWRYNMNGGVLERKQITSLNNKTLFVSFGASYLKPCISRGLGNKIYFPVLHDNNRGVFYCLASRKYYSFDYTVNGAFSSSNYYKFMGQPKSSIWIEPTPFPPHD</sequence>
<dbReference type="RefSeq" id="XP_016461883.1">
    <property type="nucleotide sequence ID" value="XM_016606397.1"/>
</dbReference>
<dbReference type="OMA" id="NNSKCKF"/>
<feature type="domain" description="KIB1-4 beta-propeller" evidence="1">
    <location>
        <begin position="66"/>
        <end position="145"/>
    </location>
</feature>
<dbReference type="PaxDb" id="4097-A0A1S3ZBV8"/>
<organism evidence="2">
    <name type="scientific">Nicotiana tabacum</name>
    <name type="common">Common tobacco</name>
    <dbReference type="NCBI Taxonomy" id="4097"/>
    <lineage>
        <taxon>Eukaryota</taxon>
        <taxon>Viridiplantae</taxon>
        <taxon>Streptophyta</taxon>
        <taxon>Embryophyta</taxon>
        <taxon>Tracheophyta</taxon>
        <taxon>Spermatophyta</taxon>
        <taxon>Magnoliopsida</taxon>
        <taxon>eudicotyledons</taxon>
        <taxon>Gunneridae</taxon>
        <taxon>Pentapetalae</taxon>
        <taxon>asterids</taxon>
        <taxon>lamiids</taxon>
        <taxon>Solanales</taxon>
        <taxon>Solanaceae</taxon>
        <taxon>Nicotianoideae</taxon>
        <taxon>Nicotianeae</taxon>
        <taxon>Nicotiana</taxon>
    </lineage>
</organism>
<dbReference type="PANTHER" id="PTHR33127:SF5">
    <property type="entry name" value="TRANSMEMBRANE PROTEIN"/>
    <property type="match status" value="1"/>
</dbReference>
<dbReference type="Pfam" id="PF03478">
    <property type="entry name" value="Beta-prop_KIB1-4"/>
    <property type="match status" value="1"/>
</dbReference>
<dbReference type="KEGG" id="nta:107785162"/>
<gene>
    <name evidence="2" type="primary">LOC107785162</name>
</gene>